<keyword evidence="4" id="KW-1185">Reference proteome</keyword>
<dbReference type="SUPFAM" id="SSF81296">
    <property type="entry name" value="E set domains"/>
    <property type="match status" value="1"/>
</dbReference>
<evidence type="ECO:0000313" key="3">
    <source>
        <dbReference type="EMBL" id="SNY65751.1"/>
    </source>
</evidence>
<evidence type="ECO:0000313" key="4">
    <source>
        <dbReference type="Proteomes" id="UP000219612"/>
    </source>
</evidence>
<dbReference type="Gene3D" id="2.60.40.10">
    <property type="entry name" value="Immunoglobulins"/>
    <property type="match status" value="1"/>
</dbReference>
<dbReference type="InterPro" id="IPR013783">
    <property type="entry name" value="Ig-like_fold"/>
</dbReference>
<dbReference type="RefSeq" id="WP_097327372.1">
    <property type="nucleotide sequence ID" value="NZ_OBDY01000028.1"/>
</dbReference>
<feature type="signal peptide" evidence="1">
    <location>
        <begin position="1"/>
        <end position="33"/>
    </location>
</feature>
<dbReference type="Pfam" id="PF01833">
    <property type="entry name" value="TIG"/>
    <property type="match status" value="1"/>
</dbReference>
<name>A0A285K347_9ACTN</name>
<keyword evidence="1" id="KW-0732">Signal</keyword>
<dbReference type="OrthoDB" id="3298903at2"/>
<proteinExistence type="predicted"/>
<feature type="domain" description="IPT/TIG" evidence="2">
    <location>
        <begin position="483"/>
        <end position="559"/>
    </location>
</feature>
<evidence type="ECO:0000256" key="1">
    <source>
        <dbReference type="SAM" id="SignalP"/>
    </source>
</evidence>
<reference evidence="3 4" key="1">
    <citation type="submission" date="2017-09" db="EMBL/GenBank/DDBJ databases">
        <authorList>
            <person name="Ehlers B."/>
            <person name="Leendertz F.H."/>
        </authorList>
    </citation>
    <scope>NUCLEOTIDE SEQUENCE [LARGE SCALE GENOMIC DNA]</scope>
    <source>
        <strain evidence="3 4">CGMCC 4.6857</strain>
    </source>
</reference>
<dbReference type="EMBL" id="OBDY01000028">
    <property type="protein sequence ID" value="SNY65751.1"/>
    <property type="molecule type" value="Genomic_DNA"/>
</dbReference>
<organism evidence="3 4">
    <name type="scientific">Paractinoplanes atraurantiacus</name>
    <dbReference type="NCBI Taxonomy" id="1036182"/>
    <lineage>
        <taxon>Bacteria</taxon>
        <taxon>Bacillati</taxon>
        <taxon>Actinomycetota</taxon>
        <taxon>Actinomycetes</taxon>
        <taxon>Micromonosporales</taxon>
        <taxon>Micromonosporaceae</taxon>
        <taxon>Paractinoplanes</taxon>
    </lineage>
</organism>
<protein>
    <submittedName>
        <fullName evidence="3">IPT/TIG domain-containing protein</fullName>
    </submittedName>
</protein>
<dbReference type="InterPro" id="IPR014756">
    <property type="entry name" value="Ig_E-set"/>
</dbReference>
<dbReference type="CDD" id="cd00603">
    <property type="entry name" value="IPT_PCSR"/>
    <property type="match status" value="1"/>
</dbReference>
<dbReference type="GO" id="GO:0005975">
    <property type="term" value="P:carbohydrate metabolic process"/>
    <property type="evidence" value="ECO:0007669"/>
    <property type="project" value="UniProtKB-ARBA"/>
</dbReference>
<evidence type="ECO:0000259" key="2">
    <source>
        <dbReference type="Pfam" id="PF01833"/>
    </source>
</evidence>
<sequence>MRKSSTRARHLGAVLTTGAVGAALLTAPTAASAAALTSMTPGAAAPGATITAVATSSTAFSSVDPFVVIIPTSTQTTCESGVAASAAKTGAVTVTAAKVTGVNNSASFVVPSASTLSLTTSPKPYAVCLYGGATSGAATLVDSSPASVLTVVPSLTPGGGASGATVTLKGPTASSFATNLPGIIFTTNSSCPATYATTSPNISASGIQRVDDGTVTFNPPTNAALNSGAARNYEVCAYTLATSAGTLLGDYSQWTFAPTVASSAATGPSGGSNSLTFTSATGTTPFANANAPGVVFTLTGGCPATYGSPGNRAGTSVTKTSSSVISATVPAGVTGTGATTPYNVCFYNGTTSTDALIGVGAATYSVTIPAISLSSTVGPATTTNGITATSTSNFLLGVSTLGANYVTAERCPVTYTAATSGIVEGAAGSVRKLANNRLAATVPSLALVNASPTIYQACFYNGATAGQSTLVGSAAYTVMNPHTVSSVAPTSGSVLGGTDIVVTGTNFPTTAGSITATLGGIPLLNITPVSPNAFTATTPQHAAENGSTLVVTTVSGSKTLANAYSFLNDVVVTPNTAPNTTTGIDLTVKGVGFYSVSFGAGAAAHMYLVNGTYNPTDISGSGTTKANGPVAECGDVLVISDTELICTLALNRRFNAAGTAIDPTTYTNATVTAATTVLGNRVITATAGGFVPQDTGLVVSNATTLAPGTRIARVLSSTTALLDRDPIAAATGATGVLAIGGAVKTTAAAVNTPSSGTTITAPAGTFTSADIGRAITGTGLNTGGVSFITGVGSGGGSATVSLPVAGTQTGQVMVLYAPIAVPNNAYTLTFVTNGSVNANISDPDYSQSVVSSGSTFTVAPA</sequence>
<gene>
    <name evidence="3" type="ORF">SAMN05421748_128121</name>
</gene>
<dbReference type="AlphaFoldDB" id="A0A285K347"/>
<accession>A0A285K347</accession>
<feature type="chain" id="PRO_5013352387" evidence="1">
    <location>
        <begin position="34"/>
        <end position="861"/>
    </location>
</feature>
<dbReference type="InterPro" id="IPR002909">
    <property type="entry name" value="IPT_dom"/>
</dbReference>
<dbReference type="Proteomes" id="UP000219612">
    <property type="component" value="Unassembled WGS sequence"/>
</dbReference>